<feature type="transmembrane region" description="Helical" evidence="5">
    <location>
        <begin position="53"/>
        <end position="75"/>
    </location>
</feature>
<dbReference type="Pfam" id="PF00488">
    <property type="entry name" value="MutS_V"/>
    <property type="match status" value="1"/>
</dbReference>
<evidence type="ECO:0000256" key="1">
    <source>
        <dbReference type="ARBA" id="ARBA00022741"/>
    </source>
</evidence>
<feature type="transmembrane region" description="Helical" evidence="5">
    <location>
        <begin position="277"/>
        <end position="299"/>
    </location>
</feature>
<dbReference type="InterPro" id="IPR002921">
    <property type="entry name" value="Fungal_lipase-type"/>
</dbReference>
<accession>A0AAW1PGQ7</accession>
<feature type="transmembrane region" description="Helical" evidence="5">
    <location>
        <begin position="95"/>
        <end position="116"/>
    </location>
</feature>
<reference evidence="7 8" key="1">
    <citation type="journal article" date="2024" name="Nat. Commun.">
        <title>Phylogenomics reveals the evolutionary origins of lichenization in chlorophyte algae.</title>
        <authorList>
            <person name="Puginier C."/>
            <person name="Libourel C."/>
            <person name="Otte J."/>
            <person name="Skaloud P."/>
            <person name="Haon M."/>
            <person name="Grisel S."/>
            <person name="Petersen M."/>
            <person name="Berrin J.G."/>
            <person name="Delaux P.M."/>
            <person name="Dal Grande F."/>
            <person name="Keller J."/>
        </authorList>
    </citation>
    <scope>NUCLEOTIDE SEQUENCE [LARGE SCALE GENOMIC DNA]</scope>
    <source>
        <strain evidence="7 8">SAG 2036</strain>
    </source>
</reference>
<dbReference type="EMBL" id="JALJOQ010000028">
    <property type="protein sequence ID" value="KAK9807992.1"/>
    <property type="molecule type" value="Genomic_DNA"/>
</dbReference>
<dbReference type="InterPro" id="IPR045076">
    <property type="entry name" value="MutS"/>
</dbReference>
<dbReference type="PANTHER" id="PTHR48466:SF2">
    <property type="entry name" value="OS10G0509000 PROTEIN"/>
    <property type="match status" value="1"/>
</dbReference>
<dbReference type="GO" id="GO:0005524">
    <property type="term" value="F:ATP binding"/>
    <property type="evidence" value="ECO:0007669"/>
    <property type="project" value="UniProtKB-KW"/>
</dbReference>
<dbReference type="Pfam" id="PF01764">
    <property type="entry name" value="Lipase_3"/>
    <property type="match status" value="1"/>
</dbReference>
<dbReference type="Gene3D" id="3.40.50.1820">
    <property type="entry name" value="alpha/beta hydrolase"/>
    <property type="match status" value="1"/>
</dbReference>
<dbReference type="SUPFAM" id="SSF48334">
    <property type="entry name" value="DNA repair protein MutS, domain III"/>
    <property type="match status" value="1"/>
</dbReference>
<dbReference type="GO" id="GO:0140664">
    <property type="term" value="F:ATP-dependent DNA damage sensor activity"/>
    <property type="evidence" value="ECO:0007669"/>
    <property type="project" value="InterPro"/>
</dbReference>
<dbReference type="InterPro" id="IPR000432">
    <property type="entry name" value="DNA_mismatch_repair_MutS_C"/>
</dbReference>
<organism evidence="7 8">
    <name type="scientific">Symbiochloris irregularis</name>
    <dbReference type="NCBI Taxonomy" id="706552"/>
    <lineage>
        <taxon>Eukaryota</taxon>
        <taxon>Viridiplantae</taxon>
        <taxon>Chlorophyta</taxon>
        <taxon>core chlorophytes</taxon>
        <taxon>Trebouxiophyceae</taxon>
        <taxon>Trebouxiales</taxon>
        <taxon>Trebouxiaceae</taxon>
        <taxon>Symbiochloris</taxon>
    </lineage>
</organism>
<dbReference type="InterPro" id="IPR027417">
    <property type="entry name" value="P-loop_NTPase"/>
</dbReference>
<dbReference type="SUPFAM" id="SSF53474">
    <property type="entry name" value="alpha/beta-Hydrolases"/>
    <property type="match status" value="1"/>
</dbReference>
<evidence type="ECO:0000313" key="8">
    <source>
        <dbReference type="Proteomes" id="UP001465755"/>
    </source>
</evidence>
<proteinExistence type="predicted"/>
<name>A0AAW1PGQ7_9CHLO</name>
<keyword evidence="5" id="KW-0812">Transmembrane</keyword>
<dbReference type="SMART" id="SM00534">
    <property type="entry name" value="MUTSac"/>
    <property type="match status" value="1"/>
</dbReference>
<dbReference type="InterPro" id="IPR029058">
    <property type="entry name" value="AB_hydrolase_fold"/>
</dbReference>
<feature type="transmembrane region" description="Helical" evidence="5">
    <location>
        <begin position="222"/>
        <end position="249"/>
    </location>
</feature>
<dbReference type="GO" id="GO:0030983">
    <property type="term" value="F:mismatched DNA binding"/>
    <property type="evidence" value="ECO:0007669"/>
    <property type="project" value="InterPro"/>
</dbReference>
<dbReference type="Gene3D" id="3.40.50.300">
    <property type="entry name" value="P-loop containing nucleotide triphosphate hydrolases"/>
    <property type="match status" value="1"/>
</dbReference>
<comment type="caution">
    <text evidence="7">The sequence shown here is derived from an EMBL/GenBank/DDBJ whole genome shotgun (WGS) entry which is preliminary data.</text>
</comment>
<evidence type="ECO:0000256" key="2">
    <source>
        <dbReference type="ARBA" id="ARBA00022840"/>
    </source>
</evidence>
<keyword evidence="5" id="KW-0472">Membrane</keyword>
<evidence type="ECO:0000256" key="4">
    <source>
        <dbReference type="SAM" id="MobiDB-lite"/>
    </source>
</evidence>
<feature type="transmembrane region" description="Helical" evidence="5">
    <location>
        <begin position="178"/>
        <end position="201"/>
    </location>
</feature>
<evidence type="ECO:0000259" key="6">
    <source>
        <dbReference type="SMART" id="SM00534"/>
    </source>
</evidence>
<dbReference type="PANTHER" id="PTHR48466">
    <property type="entry name" value="OS10G0509000 PROTEIN-RELATED"/>
    <property type="match status" value="1"/>
</dbReference>
<dbReference type="SUPFAM" id="SSF52540">
    <property type="entry name" value="P-loop containing nucleoside triphosphate hydrolases"/>
    <property type="match status" value="1"/>
</dbReference>
<keyword evidence="5" id="KW-1133">Transmembrane helix</keyword>
<keyword evidence="3" id="KW-0238">DNA-binding</keyword>
<dbReference type="CDD" id="cd00519">
    <property type="entry name" value="Lipase_3"/>
    <property type="match status" value="1"/>
</dbReference>
<gene>
    <name evidence="7" type="ORF">WJX73_000666</name>
</gene>
<evidence type="ECO:0000313" key="7">
    <source>
        <dbReference type="EMBL" id="KAK9807992.1"/>
    </source>
</evidence>
<feature type="transmembrane region" description="Helical" evidence="5">
    <location>
        <begin position="137"/>
        <end position="158"/>
    </location>
</feature>
<dbReference type="GO" id="GO:0006629">
    <property type="term" value="P:lipid metabolic process"/>
    <property type="evidence" value="ECO:0007669"/>
    <property type="project" value="InterPro"/>
</dbReference>
<sequence length="1231" mass="135383">MLAKSSKSCPSETSHSAASEQGDLLSSVSELQQPSQPVALVHLDSASPREVKVVTVISNALTMLALACVIAFFIVGWTVQRSRPSTVFHTNAFEIGNLAVGSCCFIFLAGFLAQCLRRCWQIRRLGLEWKRRRKRMASLAILGGCLQAVNLISWIAANAHSVRVRCSWFSTTINVLNIVTWSTWNTLLYAYSMSAYSLNIWHPKKAELAKSIQHPLIMDAPWTIYLTHLYIWVLFELTIVVPQIAFYSISDQFLITPRQKTGPDCRYWEYDCLPSGFMRGFSVVWAVMLILHSMQFYYFTIKTQYQLRSQPFSDFRASNMLLKLEKGSARLLYKTAIISVIMLSLIRPHGCWVYVLDWLGFMPVQISATTFITIELFLFTPSKPGAGPSLERWLQEPAWAEEEKGDKQAARMASANSPEDTEALQRLPMAVMGWAPGLVVLAFRGTSSMRNALSDLKIMQMDHPVMNEIGHLGRRVQVHSGFYSAWAANGLNDKIIKRLKSLISCGRVARNARICVTGHSLGGALAVLAAHDIHLKLQPARLQVLTFGCPYVGNAAFKREYEAHVPDTWHIMHEADPVPHAGKFFGLFKRAGQRVIINALGELLVQPSPLEVRIQRGSKIRDHFLVAYRLALLAVCRMQFTARGTTSGRAGVLAMGQDPALYEDMSADGFEWAEMQKAARQAVLSLKACSTQEAAENAAAETRAADAVEFDYSANLDFGGISTQTADEGMIIQGAAKAAGKNNQVLKPLISAAKVMEVCKDTYKLISSCVEDSGVREGASEDLRAARGAMSTISSRLQALLRNHSGEVSEQGGRMCVAVLASDDPSSRGMLLGSTAGGSMMFIEPPSAVNLNNELAAARGRAKTAEDAILWKLTGAIAEDMYNIESCYHTVAWLDEIAAKARFGRWIDGRFATFVPFPKTGRARSKAAKDQEAARDSERGTLAGADEYVRLRRLRHPLLIADYLRSSASKRQNQQSQAKAGGKTATLKAVGLTVLMAKAGLPTPAQEPIYIPPFSRVLADIGDEQSLSANLSTFSAHLRQIQSLRQESDGKALVLLDEVGTGTDPIEGAALGAAVLKALCQGGARGAALTLATSHHGSLSLLKYEDERFENASVEFDDEKLCPTYRLLWGLPGRSNVLNIAARLGMEAGVIDQARSLMGSDQERIDSDLQEWELRQRSTSEDEAALRASMREQARLKSKMGELRYGCRFVEPTCKRLPTGLKIGKKRLAQI</sequence>
<keyword evidence="2" id="KW-0067">ATP-binding</keyword>
<feature type="domain" description="DNA mismatch repair proteins mutS family" evidence="6">
    <location>
        <begin position="980"/>
        <end position="1159"/>
    </location>
</feature>
<feature type="region of interest" description="Disordered" evidence="4">
    <location>
        <begin position="1"/>
        <end position="20"/>
    </location>
</feature>
<dbReference type="AlphaFoldDB" id="A0AAW1PGQ7"/>
<dbReference type="InterPro" id="IPR036187">
    <property type="entry name" value="DNA_mismatch_repair_MutS_sf"/>
</dbReference>
<evidence type="ECO:0000256" key="3">
    <source>
        <dbReference type="ARBA" id="ARBA00023125"/>
    </source>
</evidence>
<evidence type="ECO:0000256" key="5">
    <source>
        <dbReference type="SAM" id="Phobius"/>
    </source>
</evidence>
<dbReference type="GO" id="GO:0006298">
    <property type="term" value="P:mismatch repair"/>
    <property type="evidence" value="ECO:0007669"/>
    <property type="project" value="InterPro"/>
</dbReference>
<keyword evidence="8" id="KW-1185">Reference proteome</keyword>
<feature type="transmembrane region" description="Helical" evidence="5">
    <location>
        <begin position="361"/>
        <end position="379"/>
    </location>
</feature>
<protein>
    <recommendedName>
        <fullName evidence="6">DNA mismatch repair proteins mutS family domain-containing protein</fullName>
    </recommendedName>
</protein>
<dbReference type="Proteomes" id="UP001465755">
    <property type="component" value="Unassembled WGS sequence"/>
</dbReference>
<keyword evidence="1" id="KW-0547">Nucleotide-binding</keyword>